<keyword evidence="5" id="KW-0653">Protein transport</keyword>
<evidence type="ECO:0000256" key="1">
    <source>
        <dbReference type="ARBA" id="ARBA00003041"/>
    </source>
</evidence>
<evidence type="ECO:0000256" key="5">
    <source>
        <dbReference type="ARBA" id="ARBA00022927"/>
    </source>
</evidence>
<sequence length="266" mass="30020">MKSSLPAAEGMISLSRIIKSQFANTILKKKINIREFDFLLQGGDPEAAAVFQEIDAGNVTEQAKSEAEAIVIEARQQAEKILRQAEASRMHFEEVEKMQMVQEARELGFNEGIELGKQRGYEECAAAIEHAREIVASSKNDYLAHIEASERTILELGIKVSERIIGTRLEDSEQVYMSIAKQAIKEAKDHPEVELHVHPVHYQYFLAHKEELSAIFHKETRFYIYPDQGIGETSCIIESTHGRIDAGIDSQLKEIKLKLVELLEGE</sequence>
<reference evidence="9 10" key="1">
    <citation type="submission" date="2018-12" db="EMBL/GenBank/DDBJ databases">
        <title>Bacillus chawlae sp. nov., Bacillus glennii sp. nov., and Bacillus saganii sp. nov. Isolated from the Vehicle Assembly Building at Kennedy Space Center where the Viking Spacecraft were Assembled.</title>
        <authorList>
            <person name="Seuylemezian A."/>
            <person name="Vaishampayan P."/>
        </authorList>
    </citation>
    <scope>NUCLEOTIDE SEQUENCE [LARGE SCALE GENOMIC DNA]</scope>
    <source>
        <strain evidence="9 10">L5</strain>
    </source>
</reference>
<gene>
    <name evidence="9" type="primary">fliH</name>
    <name evidence="9" type="ORF">ELQ35_08905</name>
</gene>
<evidence type="ECO:0000256" key="6">
    <source>
        <dbReference type="ARBA" id="ARBA00023225"/>
    </source>
</evidence>
<dbReference type="EMBL" id="RYZZ01000007">
    <property type="protein sequence ID" value="RUQ30446.1"/>
    <property type="molecule type" value="Genomic_DNA"/>
</dbReference>
<evidence type="ECO:0000256" key="7">
    <source>
        <dbReference type="NCBIfam" id="TIGR03825"/>
    </source>
</evidence>
<dbReference type="InterPro" id="IPR018035">
    <property type="entry name" value="Flagellar_FliH/T3SS_HrpE"/>
</dbReference>
<evidence type="ECO:0000256" key="4">
    <source>
        <dbReference type="ARBA" id="ARBA00022795"/>
    </source>
</evidence>
<organism evidence="9 10">
    <name type="scientific">Peribacillus cavernae</name>
    <dbReference type="NCBI Taxonomy" id="1674310"/>
    <lineage>
        <taxon>Bacteria</taxon>
        <taxon>Bacillati</taxon>
        <taxon>Bacillota</taxon>
        <taxon>Bacilli</taxon>
        <taxon>Bacillales</taxon>
        <taxon>Bacillaceae</taxon>
        <taxon>Peribacillus</taxon>
    </lineage>
</organism>
<evidence type="ECO:0000313" key="9">
    <source>
        <dbReference type="EMBL" id="RUQ30446.1"/>
    </source>
</evidence>
<dbReference type="PANTHER" id="PTHR34982:SF1">
    <property type="entry name" value="FLAGELLAR ASSEMBLY PROTEIN FLIH"/>
    <property type="match status" value="1"/>
</dbReference>
<name>A0A3S0UFK5_9BACI</name>
<comment type="similarity">
    <text evidence="2">Belongs to the FliH family.</text>
</comment>
<feature type="domain" description="Flagellar assembly protein FliH/Type III secretion system HrpE" evidence="8">
    <location>
        <begin position="127"/>
        <end position="255"/>
    </location>
</feature>
<keyword evidence="9" id="KW-0282">Flagellum</keyword>
<protein>
    <recommendedName>
        <fullName evidence="7">Flagellar assembly protein FliH</fullName>
    </recommendedName>
</protein>
<dbReference type="Proteomes" id="UP000267430">
    <property type="component" value="Unassembled WGS sequence"/>
</dbReference>
<proteinExistence type="inferred from homology"/>
<dbReference type="NCBIfam" id="TIGR03825">
    <property type="entry name" value="FliH_bacil"/>
    <property type="match status" value="1"/>
</dbReference>
<keyword evidence="9" id="KW-0966">Cell projection</keyword>
<dbReference type="InterPro" id="IPR051472">
    <property type="entry name" value="T3SS_Stator/FliH"/>
</dbReference>
<dbReference type="InterPro" id="IPR022524">
    <property type="entry name" value="FliH_Bacilli"/>
</dbReference>
<keyword evidence="4" id="KW-1005">Bacterial flagellum biogenesis</keyword>
<evidence type="ECO:0000256" key="3">
    <source>
        <dbReference type="ARBA" id="ARBA00022448"/>
    </source>
</evidence>
<evidence type="ECO:0000256" key="2">
    <source>
        <dbReference type="ARBA" id="ARBA00006602"/>
    </source>
</evidence>
<evidence type="ECO:0000259" key="8">
    <source>
        <dbReference type="Pfam" id="PF02108"/>
    </source>
</evidence>
<dbReference type="GO" id="GO:0015031">
    <property type="term" value="P:protein transport"/>
    <property type="evidence" value="ECO:0007669"/>
    <property type="project" value="UniProtKB-KW"/>
</dbReference>
<accession>A0A3S0UFK5</accession>
<dbReference type="GO" id="GO:0044781">
    <property type="term" value="P:bacterial-type flagellum organization"/>
    <property type="evidence" value="ECO:0007669"/>
    <property type="project" value="UniProtKB-KW"/>
</dbReference>
<evidence type="ECO:0000313" key="10">
    <source>
        <dbReference type="Proteomes" id="UP000267430"/>
    </source>
</evidence>
<comment type="caution">
    <text evidence="9">The sequence shown here is derived from an EMBL/GenBank/DDBJ whole genome shotgun (WGS) entry which is preliminary data.</text>
</comment>
<keyword evidence="9" id="KW-0969">Cilium</keyword>
<keyword evidence="3" id="KW-0813">Transport</keyword>
<dbReference type="Pfam" id="PF02108">
    <property type="entry name" value="FliH"/>
    <property type="match status" value="1"/>
</dbReference>
<comment type="function">
    <text evidence="1">Needed for flagellar regrowth and assembly.</text>
</comment>
<keyword evidence="10" id="KW-1185">Reference proteome</keyword>
<dbReference type="GO" id="GO:0005829">
    <property type="term" value="C:cytosol"/>
    <property type="evidence" value="ECO:0007669"/>
    <property type="project" value="TreeGrafter"/>
</dbReference>
<dbReference type="AlphaFoldDB" id="A0A3S0UFK5"/>
<dbReference type="OrthoDB" id="19020at2"/>
<dbReference type="PANTHER" id="PTHR34982">
    <property type="entry name" value="YOP PROTEINS TRANSLOCATION PROTEIN L"/>
    <property type="match status" value="1"/>
</dbReference>
<keyword evidence="6" id="KW-1006">Bacterial flagellum protein export</keyword>